<proteinExistence type="predicted"/>
<feature type="transmembrane region" description="Helical" evidence="1">
    <location>
        <begin position="77"/>
        <end position="98"/>
    </location>
</feature>
<reference evidence="2 3" key="1">
    <citation type="submission" date="2024-09" db="EMBL/GenBank/DDBJ databases">
        <authorList>
            <person name="Sun Q."/>
            <person name="Mori K."/>
        </authorList>
    </citation>
    <scope>NUCLEOTIDE SEQUENCE [LARGE SCALE GENOMIC DNA]</scope>
    <source>
        <strain evidence="2 3">CCM 7904</strain>
    </source>
</reference>
<keyword evidence="1" id="KW-0812">Transmembrane</keyword>
<evidence type="ECO:0000313" key="2">
    <source>
        <dbReference type="EMBL" id="MFC0201819.1"/>
    </source>
</evidence>
<organism evidence="2 3">
    <name type="scientific">Paracoccus rhizosphaerae</name>
    <dbReference type="NCBI Taxonomy" id="1133347"/>
    <lineage>
        <taxon>Bacteria</taxon>
        <taxon>Pseudomonadati</taxon>
        <taxon>Pseudomonadota</taxon>
        <taxon>Alphaproteobacteria</taxon>
        <taxon>Rhodobacterales</taxon>
        <taxon>Paracoccaceae</taxon>
        <taxon>Paracoccus</taxon>
    </lineage>
</organism>
<keyword evidence="1" id="KW-0472">Membrane</keyword>
<evidence type="ECO:0000256" key="1">
    <source>
        <dbReference type="SAM" id="Phobius"/>
    </source>
</evidence>
<dbReference type="InterPro" id="IPR038770">
    <property type="entry name" value="Na+/solute_symporter_sf"/>
</dbReference>
<evidence type="ECO:0000313" key="3">
    <source>
        <dbReference type="Proteomes" id="UP001589795"/>
    </source>
</evidence>
<protein>
    <submittedName>
        <fullName evidence="2">Uncharacterized protein</fullName>
    </submittedName>
</protein>
<feature type="transmembrane region" description="Helical" evidence="1">
    <location>
        <begin position="110"/>
        <end position="129"/>
    </location>
</feature>
<accession>A0ABV6CM38</accession>
<dbReference type="Gene3D" id="1.20.1530.20">
    <property type="match status" value="1"/>
</dbReference>
<gene>
    <name evidence="2" type="ORF">ACFFIZ_16270</name>
</gene>
<keyword evidence="3" id="KW-1185">Reference proteome</keyword>
<feature type="non-terminal residue" evidence="2">
    <location>
        <position position="1"/>
    </location>
</feature>
<sequence>SADNGTCVKPLDWDDPVTEVLAGSSGRSGPSDVAGRLANRPRLLWQRAADRRPDAGRDAATDVSAPLLVLLAGGNTALGTVLNAVNTAPSPFIILFLWMTGIELKMPVLAVVNELVLIVVVATVIGVWLRTRFLGGVSCSTLLCLPPATARRTGDCRASTSLSVTSCC</sequence>
<dbReference type="Proteomes" id="UP001589795">
    <property type="component" value="Unassembled WGS sequence"/>
</dbReference>
<comment type="caution">
    <text evidence="2">The sequence shown here is derived from an EMBL/GenBank/DDBJ whole genome shotgun (WGS) entry which is preliminary data.</text>
</comment>
<keyword evidence="1" id="KW-1133">Transmembrane helix</keyword>
<name>A0ABV6CM38_9RHOB</name>
<dbReference type="EMBL" id="JBHLWQ010000149">
    <property type="protein sequence ID" value="MFC0201819.1"/>
    <property type="molecule type" value="Genomic_DNA"/>
</dbReference>